<feature type="region of interest" description="Disordered" evidence="1">
    <location>
        <begin position="39"/>
        <end position="58"/>
    </location>
</feature>
<organism evidence="3 4">
    <name type="scientific">Trifolium medium</name>
    <dbReference type="NCBI Taxonomy" id="97028"/>
    <lineage>
        <taxon>Eukaryota</taxon>
        <taxon>Viridiplantae</taxon>
        <taxon>Streptophyta</taxon>
        <taxon>Embryophyta</taxon>
        <taxon>Tracheophyta</taxon>
        <taxon>Spermatophyta</taxon>
        <taxon>Magnoliopsida</taxon>
        <taxon>eudicotyledons</taxon>
        <taxon>Gunneridae</taxon>
        <taxon>Pentapetalae</taxon>
        <taxon>rosids</taxon>
        <taxon>fabids</taxon>
        <taxon>Fabales</taxon>
        <taxon>Fabaceae</taxon>
        <taxon>Papilionoideae</taxon>
        <taxon>50 kb inversion clade</taxon>
        <taxon>NPAAA clade</taxon>
        <taxon>Hologalegina</taxon>
        <taxon>IRL clade</taxon>
        <taxon>Trifolieae</taxon>
        <taxon>Trifolium</taxon>
    </lineage>
</organism>
<reference evidence="3 4" key="1">
    <citation type="journal article" date="2018" name="Front. Plant Sci.">
        <title>Red Clover (Trifolium pratense) and Zigzag Clover (T. medium) - A Picture of Genomic Similarities and Differences.</title>
        <authorList>
            <person name="Dluhosova J."/>
            <person name="Istvanek J."/>
            <person name="Nedelnik J."/>
            <person name="Repkova J."/>
        </authorList>
    </citation>
    <scope>NUCLEOTIDE SEQUENCE [LARGE SCALE GENOMIC DNA]</scope>
    <source>
        <strain evidence="4">cv. 10/8</strain>
        <tissue evidence="3">Leaf</tissue>
    </source>
</reference>
<dbReference type="EMBL" id="LXQA010161716">
    <property type="protein sequence ID" value="MCI27839.1"/>
    <property type="molecule type" value="Genomic_DNA"/>
</dbReference>
<evidence type="ECO:0000313" key="3">
    <source>
        <dbReference type="EMBL" id="MCI27839.1"/>
    </source>
</evidence>
<name>A0A392QUZ8_9FABA</name>
<dbReference type="Pfam" id="PF24626">
    <property type="entry name" value="SH3_Tf2-1"/>
    <property type="match status" value="1"/>
</dbReference>
<protein>
    <recommendedName>
        <fullName evidence="2">Tf2-1-like SH3-like domain-containing protein</fullName>
    </recommendedName>
</protein>
<sequence length="58" mass="6753">MNPERVRKVAYRIALPPSLANLHDVFHASQLRKIEGREVKKLRNQRDRIGEGSMGRTR</sequence>
<feature type="non-terminal residue" evidence="3">
    <location>
        <position position="58"/>
    </location>
</feature>
<feature type="compositionally biased region" description="Basic and acidic residues" evidence="1">
    <location>
        <begin position="39"/>
        <end position="50"/>
    </location>
</feature>
<evidence type="ECO:0000259" key="2">
    <source>
        <dbReference type="Pfam" id="PF24626"/>
    </source>
</evidence>
<proteinExistence type="predicted"/>
<accession>A0A392QUZ8</accession>
<dbReference type="Proteomes" id="UP000265520">
    <property type="component" value="Unassembled WGS sequence"/>
</dbReference>
<feature type="domain" description="Tf2-1-like SH3-like" evidence="2">
    <location>
        <begin position="4"/>
        <end position="34"/>
    </location>
</feature>
<evidence type="ECO:0000313" key="4">
    <source>
        <dbReference type="Proteomes" id="UP000265520"/>
    </source>
</evidence>
<evidence type="ECO:0000256" key="1">
    <source>
        <dbReference type="SAM" id="MobiDB-lite"/>
    </source>
</evidence>
<dbReference type="AlphaFoldDB" id="A0A392QUZ8"/>
<comment type="caution">
    <text evidence="3">The sequence shown here is derived from an EMBL/GenBank/DDBJ whole genome shotgun (WGS) entry which is preliminary data.</text>
</comment>
<dbReference type="InterPro" id="IPR056924">
    <property type="entry name" value="SH3_Tf2-1"/>
</dbReference>
<keyword evidence="4" id="KW-1185">Reference proteome</keyword>